<feature type="compositionally biased region" description="Basic and acidic residues" evidence="1">
    <location>
        <begin position="155"/>
        <end position="164"/>
    </location>
</feature>
<dbReference type="PANTHER" id="PTHR32091:SF17">
    <property type="entry name" value="EUKARYOTIC TRANSLATION INITIATION FACTOR 4B3"/>
    <property type="match status" value="1"/>
</dbReference>
<protein>
    <recommendedName>
        <fullName evidence="4">Eukaryotic translation initiation factor 4B3-like</fullName>
    </recommendedName>
</protein>
<dbReference type="Pfam" id="PF06273">
    <property type="entry name" value="eIF-4B"/>
    <property type="match status" value="1"/>
</dbReference>
<feature type="compositionally biased region" description="Basic and acidic residues" evidence="1">
    <location>
        <begin position="244"/>
        <end position="253"/>
    </location>
</feature>
<evidence type="ECO:0000313" key="3">
    <source>
        <dbReference type="Proteomes" id="UP001314170"/>
    </source>
</evidence>
<dbReference type="GO" id="GO:0003729">
    <property type="term" value="F:mRNA binding"/>
    <property type="evidence" value="ECO:0007669"/>
    <property type="project" value="TreeGrafter"/>
</dbReference>
<evidence type="ECO:0008006" key="4">
    <source>
        <dbReference type="Google" id="ProtNLM"/>
    </source>
</evidence>
<name>A0AAV1R838_9ROSI</name>
<gene>
    <name evidence="2" type="ORF">DCAF_LOCUS7294</name>
</gene>
<proteinExistence type="predicted"/>
<comment type="caution">
    <text evidence="2">The sequence shown here is derived from an EMBL/GenBank/DDBJ whole genome shotgun (WGS) entry which is preliminary data.</text>
</comment>
<feature type="compositionally biased region" description="Basic and acidic residues" evidence="1">
    <location>
        <begin position="219"/>
        <end position="234"/>
    </location>
</feature>
<feature type="region of interest" description="Disordered" evidence="1">
    <location>
        <begin position="317"/>
        <end position="388"/>
    </location>
</feature>
<feature type="region of interest" description="Disordered" evidence="1">
    <location>
        <begin position="75"/>
        <end position="294"/>
    </location>
</feature>
<evidence type="ECO:0000313" key="2">
    <source>
        <dbReference type="EMBL" id="CAK7329539.1"/>
    </source>
</evidence>
<reference evidence="2 3" key="1">
    <citation type="submission" date="2024-01" db="EMBL/GenBank/DDBJ databases">
        <authorList>
            <person name="Waweru B."/>
        </authorList>
    </citation>
    <scope>NUCLEOTIDE SEQUENCE [LARGE SCALE GENOMIC DNA]</scope>
</reference>
<feature type="compositionally biased region" description="Basic and acidic residues" evidence="1">
    <location>
        <begin position="317"/>
        <end position="331"/>
    </location>
</feature>
<dbReference type="PANTHER" id="PTHR32091">
    <property type="entry name" value="EUKARYOTIC TRANSLATION INITIATION FACTOR 4B"/>
    <property type="match status" value="1"/>
</dbReference>
<dbReference type="Proteomes" id="UP001314170">
    <property type="component" value="Unassembled WGS sequence"/>
</dbReference>
<sequence>MAATVSSPWGKPGAWALDAEEQEAELQQEQQSSQQASTLAAEPLGGVAEFPSLAAAAATKQPKKKKTQTFSLAEFSNYSSTKPTHEPDLLNLPTRPRERSAEELDRARIGGGFKSYGSNYRNGGEESNSRWGGGGGNGSSRVSNRDPSREFAPSRADEIDDWSKTKKSPVGNGYERRERERGSSFFDSQSKADESESWVSNKAANEGPRRFGGGNNGGFEKRGSFDSLSRERHGFSGGAADSDNWGRKKDEHFSSASGGERPKLKLQPRTLPVSNGNGVLAKPKGSSPFGDARPREEVLKEKGMDYKEIDEKLEAVKISSERNKELERGDSYGKSGFGIGRGGSGNERSWRKADVADSGSRPQSADATENGNNVEDGLATEGEVAEGN</sequence>
<keyword evidence="3" id="KW-1185">Reference proteome</keyword>
<feature type="compositionally biased region" description="Polar residues" evidence="1">
    <location>
        <begin position="360"/>
        <end position="373"/>
    </location>
</feature>
<feature type="compositionally biased region" description="Low complexity" evidence="1">
    <location>
        <begin position="27"/>
        <end position="42"/>
    </location>
</feature>
<dbReference type="InterPro" id="IPR010433">
    <property type="entry name" value="EIF-4B_pln"/>
</dbReference>
<feature type="compositionally biased region" description="Basic and acidic residues" evidence="1">
    <location>
        <begin position="95"/>
        <end position="108"/>
    </location>
</feature>
<feature type="region of interest" description="Disordered" evidence="1">
    <location>
        <begin position="1"/>
        <end position="43"/>
    </location>
</feature>
<dbReference type="EMBL" id="CAWUPB010000913">
    <property type="protein sequence ID" value="CAK7329539.1"/>
    <property type="molecule type" value="Genomic_DNA"/>
</dbReference>
<feature type="compositionally biased region" description="Gly residues" evidence="1">
    <location>
        <begin position="335"/>
        <end position="345"/>
    </location>
</feature>
<dbReference type="GO" id="GO:0003743">
    <property type="term" value="F:translation initiation factor activity"/>
    <property type="evidence" value="ECO:0007669"/>
    <property type="project" value="InterPro"/>
</dbReference>
<evidence type="ECO:0000256" key="1">
    <source>
        <dbReference type="SAM" id="MobiDB-lite"/>
    </source>
</evidence>
<dbReference type="AlphaFoldDB" id="A0AAV1R838"/>
<accession>A0AAV1R838</accession>
<organism evidence="2 3">
    <name type="scientific">Dovyalis caffra</name>
    <dbReference type="NCBI Taxonomy" id="77055"/>
    <lineage>
        <taxon>Eukaryota</taxon>
        <taxon>Viridiplantae</taxon>
        <taxon>Streptophyta</taxon>
        <taxon>Embryophyta</taxon>
        <taxon>Tracheophyta</taxon>
        <taxon>Spermatophyta</taxon>
        <taxon>Magnoliopsida</taxon>
        <taxon>eudicotyledons</taxon>
        <taxon>Gunneridae</taxon>
        <taxon>Pentapetalae</taxon>
        <taxon>rosids</taxon>
        <taxon>fabids</taxon>
        <taxon>Malpighiales</taxon>
        <taxon>Salicaceae</taxon>
        <taxon>Flacourtieae</taxon>
        <taxon>Dovyalis</taxon>
    </lineage>
</organism>